<dbReference type="RefSeq" id="WP_160486538.1">
    <property type="nucleotide sequence ID" value="NZ_WUBR01000003.1"/>
</dbReference>
<evidence type="ECO:0000313" key="3">
    <source>
        <dbReference type="EMBL" id="MWV28888.1"/>
    </source>
</evidence>
<dbReference type="GO" id="GO:0016787">
    <property type="term" value="F:hydrolase activity"/>
    <property type="evidence" value="ECO:0007669"/>
    <property type="project" value="UniProtKB-KW"/>
</dbReference>
<dbReference type="Pfam" id="PF00144">
    <property type="entry name" value="Beta-lactamase"/>
    <property type="match status" value="1"/>
</dbReference>
<dbReference type="Proteomes" id="UP000461409">
    <property type="component" value="Unassembled WGS sequence"/>
</dbReference>
<dbReference type="EMBL" id="WUBR01000003">
    <property type="protein sequence ID" value="MWV28888.1"/>
    <property type="molecule type" value="Genomic_DNA"/>
</dbReference>
<keyword evidence="1" id="KW-0732">Signal</keyword>
<keyword evidence="3" id="KW-0378">Hydrolase</keyword>
<gene>
    <name evidence="3" type="ORF">GRF63_13325</name>
</gene>
<dbReference type="InterPro" id="IPR001466">
    <property type="entry name" value="Beta-lactam-related"/>
</dbReference>
<feature type="chain" id="PRO_5032403107" evidence="1">
    <location>
        <begin position="24"/>
        <end position="437"/>
    </location>
</feature>
<dbReference type="AlphaFoldDB" id="A0A844XH53"/>
<organism evidence="3 4">
    <name type="scientific">Aurantiacibacter rhizosphaerae</name>
    <dbReference type="NCBI Taxonomy" id="2691582"/>
    <lineage>
        <taxon>Bacteria</taxon>
        <taxon>Pseudomonadati</taxon>
        <taxon>Pseudomonadota</taxon>
        <taxon>Alphaproteobacteria</taxon>
        <taxon>Sphingomonadales</taxon>
        <taxon>Erythrobacteraceae</taxon>
        <taxon>Aurantiacibacter</taxon>
    </lineage>
</organism>
<dbReference type="Gene3D" id="3.40.710.10">
    <property type="entry name" value="DD-peptidase/beta-lactamase superfamily"/>
    <property type="match status" value="1"/>
</dbReference>
<dbReference type="SUPFAM" id="SSF56601">
    <property type="entry name" value="beta-lactamase/transpeptidase-like"/>
    <property type="match status" value="1"/>
</dbReference>
<sequence length="437" mass="47576">MIRMTLTALSAAAVLGMASPATAQDAASVADTQAAPKEAWQEWDVAEGCRGLAPLDDAPQGEALNYRVPSPATVAMRRQLLNPQVNSFTFREADEVFANRPVPAADAPRTWTEAEGFTMPGDYQKFAYDTHTDALMVVRDGKILFEDYRNRFDPEQRHTGFSMSKTIIAMLVGQALDRGEIASIDDLATDYWPALKGGGYDGVTIRNLLEMRSGADIEERYDFGDNPSLAGCIHDTAIVLNRARFADFAIDVGRRSAPGAEFNYATLDTAVLGRILEEVSGKPLEQITQERLWQPVGAQREAFWLADGPPGTGRALAGMGFNATLRDFGLLGQLLLDNGVADGVQVLPEGWVKQMTTMRPLDPETPFPGYAYQTWKLGDEPDAYSAVGLAGQYIYVHPQTRTVIVKLSHYPPAADLAGEVADYFAMVANTPMESSAP</sequence>
<protein>
    <submittedName>
        <fullName evidence="3">Serine hydrolase</fullName>
    </submittedName>
</protein>
<dbReference type="InterPro" id="IPR012338">
    <property type="entry name" value="Beta-lactam/transpept-like"/>
</dbReference>
<name>A0A844XH53_9SPHN</name>
<reference evidence="3 4" key="1">
    <citation type="submission" date="2019-12" db="EMBL/GenBank/DDBJ databases">
        <authorList>
            <person name="Lee S.D."/>
        </authorList>
    </citation>
    <scope>NUCLEOTIDE SEQUENCE [LARGE SCALE GENOMIC DNA]</scope>
    <source>
        <strain evidence="3 4">GH3-10</strain>
    </source>
</reference>
<dbReference type="InterPro" id="IPR050789">
    <property type="entry name" value="Diverse_Enzym_Activities"/>
</dbReference>
<keyword evidence="4" id="KW-1185">Reference proteome</keyword>
<dbReference type="PANTHER" id="PTHR43283:SF14">
    <property type="entry name" value="BLL8153 PROTEIN"/>
    <property type="match status" value="1"/>
</dbReference>
<evidence type="ECO:0000313" key="4">
    <source>
        <dbReference type="Proteomes" id="UP000461409"/>
    </source>
</evidence>
<evidence type="ECO:0000256" key="1">
    <source>
        <dbReference type="SAM" id="SignalP"/>
    </source>
</evidence>
<feature type="domain" description="Beta-lactamase-related" evidence="2">
    <location>
        <begin position="129"/>
        <end position="413"/>
    </location>
</feature>
<proteinExistence type="predicted"/>
<accession>A0A844XH53</accession>
<comment type="caution">
    <text evidence="3">The sequence shown here is derived from an EMBL/GenBank/DDBJ whole genome shotgun (WGS) entry which is preliminary data.</text>
</comment>
<evidence type="ECO:0000259" key="2">
    <source>
        <dbReference type="Pfam" id="PF00144"/>
    </source>
</evidence>
<dbReference type="PANTHER" id="PTHR43283">
    <property type="entry name" value="BETA-LACTAMASE-RELATED"/>
    <property type="match status" value="1"/>
</dbReference>
<reference evidence="3 4" key="2">
    <citation type="submission" date="2020-02" db="EMBL/GenBank/DDBJ databases">
        <title>Erythrobacter dongmakensis sp. nov., isolated from a tidal mudflat.</title>
        <authorList>
            <person name="Kim I.S."/>
        </authorList>
    </citation>
    <scope>NUCLEOTIDE SEQUENCE [LARGE SCALE GENOMIC DNA]</scope>
    <source>
        <strain evidence="3 4">GH3-10</strain>
    </source>
</reference>
<feature type="signal peptide" evidence="1">
    <location>
        <begin position="1"/>
        <end position="23"/>
    </location>
</feature>